<keyword evidence="6" id="KW-1185">Reference proteome</keyword>
<feature type="domain" description="ArsA/GET3 Anion-transporting ATPase-like" evidence="3">
    <location>
        <begin position="31"/>
        <end position="254"/>
    </location>
</feature>
<feature type="compositionally biased region" description="Low complexity" evidence="2">
    <location>
        <begin position="1"/>
        <end position="14"/>
    </location>
</feature>
<protein>
    <submittedName>
        <fullName evidence="5">Putative anion-transporting ATPase</fullName>
    </submittedName>
</protein>
<dbReference type="InterPro" id="IPR040612">
    <property type="entry name" value="ArsA_HSP20-like"/>
</dbReference>
<comment type="caution">
    <text evidence="5">The sequence shown here is derived from an EMBL/GenBank/DDBJ whole genome shotgun (WGS) entry which is preliminary data.</text>
</comment>
<sequence length="429" mass="45626">MSVVAAAGALGPARATRRRNDGGGRTPTRLTGVPVTRTEHDTLLITIDRTSPATQMLGVFRAPDEPVAVSANLHLLALDRLELLENTWEVFTDVLAATLTSSAAVIPGVGALAEVASGELTTLPGIEDFLALRRIRDEAISGRWRRIIVDCSGGTDPFTFLRAGAVLGQAFNRLWPRHRRLAAAAERPVVAQLTAAIDTIDRDCHDVTELFADAHAVAVHLVVPDDARGTRLTPHLLGTIDMMGLALRSVIVNRGTGARTSTIADSRLSATQDARDTQDASATGDAEGTESAEASVVSAIGELPPGVDLRIVDPIPEPIDRAARLRRLGVELGDPSGRAQGAAAATVVSLGGPGPDGEYEMRWRQRLPDPGSLRLGRVGDDLLVTVGGFRQPVTLPSVLRRCRVVDATWDGTVMVVRFTPDPAVWPRAR</sequence>
<dbReference type="STRING" id="1223545.GS4_25_01010"/>
<reference evidence="5 6" key="1">
    <citation type="submission" date="2013-01" db="EMBL/GenBank/DDBJ databases">
        <title>Whole genome shotgun sequence of Gordonia soli NBRC 108243.</title>
        <authorList>
            <person name="Isaki-Nakamura S."/>
            <person name="Hosoyama A."/>
            <person name="Tsuchikane K."/>
            <person name="Ando Y."/>
            <person name="Baba S."/>
            <person name="Ohji S."/>
            <person name="Hamada M."/>
            <person name="Tamura T."/>
            <person name="Yamazoe A."/>
            <person name="Yamazaki S."/>
            <person name="Fujita N."/>
        </authorList>
    </citation>
    <scope>NUCLEOTIDE SEQUENCE [LARGE SCALE GENOMIC DNA]</scope>
    <source>
        <strain evidence="5 6">NBRC 108243</strain>
    </source>
</reference>
<dbReference type="InterPro" id="IPR008978">
    <property type="entry name" value="HSP20-like_chaperone"/>
</dbReference>
<organism evidence="5 6">
    <name type="scientific">Gordonia soli NBRC 108243</name>
    <dbReference type="NCBI Taxonomy" id="1223545"/>
    <lineage>
        <taxon>Bacteria</taxon>
        <taxon>Bacillati</taxon>
        <taxon>Actinomycetota</taxon>
        <taxon>Actinomycetes</taxon>
        <taxon>Mycobacteriales</taxon>
        <taxon>Gordoniaceae</taxon>
        <taxon>Gordonia</taxon>
    </lineage>
</organism>
<evidence type="ECO:0000313" key="6">
    <source>
        <dbReference type="Proteomes" id="UP000011666"/>
    </source>
</evidence>
<proteinExistence type="inferred from homology"/>
<feature type="domain" description="ArsA HSP20-like" evidence="4">
    <location>
        <begin position="356"/>
        <end position="418"/>
    </location>
</feature>
<dbReference type="InterPro" id="IPR025723">
    <property type="entry name" value="ArsA/GET3_ATPase-like"/>
</dbReference>
<dbReference type="SUPFAM" id="SSF52540">
    <property type="entry name" value="P-loop containing nucleoside triphosphate hydrolases"/>
    <property type="match status" value="1"/>
</dbReference>
<accession>M0QM85</accession>
<evidence type="ECO:0000259" key="4">
    <source>
        <dbReference type="Pfam" id="PF17886"/>
    </source>
</evidence>
<name>M0QM85_9ACTN</name>
<evidence type="ECO:0000256" key="1">
    <source>
        <dbReference type="ARBA" id="ARBA00011040"/>
    </source>
</evidence>
<dbReference type="Gene3D" id="3.40.50.300">
    <property type="entry name" value="P-loop containing nucleotide triphosphate hydrolases"/>
    <property type="match status" value="1"/>
</dbReference>
<gene>
    <name evidence="5" type="ORF">GS4_25_01010</name>
</gene>
<comment type="similarity">
    <text evidence="1">Belongs to the arsA ATPase family.</text>
</comment>
<dbReference type="Proteomes" id="UP000011666">
    <property type="component" value="Unassembled WGS sequence"/>
</dbReference>
<dbReference type="EMBL" id="BANX01000025">
    <property type="protein sequence ID" value="GAC69529.1"/>
    <property type="molecule type" value="Genomic_DNA"/>
</dbReference>
<feature type="region of interest" description="Disordered" evidence="2">
    <location>
        <begin position="1"/>
        <end position="32"/>
    </location>
</feature>
<dbReference type="InterPro" id="IPR027417">
    <property type="entry name" value="P-loop_NTPase"/>
</dbReference>
<dbReference type="AlphaFoldDB" id="M0QM85"/>
<evidence type="ECO:0000259" key="3">
    <source>
        <dbReference type="Pfam" id="PF02374"/>
    </source>
</evidence>
<dbReference type="Pfam" id="PF02374">
    <property type="entry name" value="ArsA_ATPase"/>
    <property type="match status" value="1"/>
</dbReference>
<dbReference type="Pfam" id="PF17886">
    <property type="entry name" value="ArsA_HSP20"/>
    <property type="match status" value="1"/>
</dbReference>
<dbReference type="Gene3D" id="2.60.40.790">
    <property type="match status" value="1"/>
</dbReference>
<evidence type="ECO:0000256" key="2">
    <source>
        <dbReference type="SAM" id="MobiDB-lite"/>
    </source>
</evidence>
<evidence type="ECO:0000313" key="5">
    <source>
        <dbReference type="EMBL" id="GAC69529.1"/>
    </source>
</evidence>
<feature type="region of interest" description="Disordered" evidence="2">
    <location>
        <begin position="263"/>
        <end position="292"/>
    </location>
</feature>
<feature type="compositionally biased region" description="Polar residues" evidence="2">
    <location>
        <begin position="263"/>
        <end position="272"/>
    </location>
</feature>
<dbReference type="eggNOG" id="COG0003">
    <property type="taxonomic scope" value="Bacteria"/>
</dbReference>